<dbReference type="SUPFAM" id="SSF81606">
    <property type="entry name" value="PP2C-like"/>
    <property type="match status" value="1"/>
</dbReference>
<evidence type="ECO:0000313" key="1">
    <source>
        <dbReference type="EMBL" id="CAI8594616.1"/>
    </source>
</evidence>
<dbReference type="Gene3D" id="3.60.40.10">
    <property type="entry name" value="PPM-type phosphatase domain"/>
    <property type="match status" value="1"/>
</dbReference>
<dbReference type="Proteomes" id="UP001157006">
    <property type="component" value="Chromosome 1S"/>
</dbReference>
<organism evidence="1 2">
    <name type="scientific">Vicia faba</name>
    <name type="common">Broad bean</name>
    <name type="synonym">Faba vulgaris</name>
    <dbReference type="NCBI Taxonomy" id="3906"/>
    <lineage>
        <taxon>Eukaryota</taxon>
        <taxon>Viridiplantae</taxon>
        <taxon>Streptophyta</taxon>
        <taxon>Embryophyta</taxon>
        <taxon>Tracheophyta</taxon>
        <taxon>Spermatophyta</taxon>
        <taxon>Magnoliopsida</taxon>
        <taxon>eudicotyledons</taxon>
        <taxon>Gunneridae</taxon>
        <taxon>Pentapetalae</taxon>
        <taxon>rosids</taxon>
        <taxon>fabids</taxon>
        <taxon>Fabales</taxon>
        <taxon>Fabaceae</taxon>
        <taxon>Papilionoideae</taxon>
        <taxon>50 kb inversion clade</taxon>
        <taxon>NPAAA clade</taxon>
        <taxon>Hologalegina</taxon>
        <taxon>IRL clade</taxon>
        <taxon>Fabeae</taxon>
        <taxon>Vicia</taxon>
    </lineage>
</organism>
<name>A0AAV0Z9S5_VICFA</name>
<proteinExistence type="predicted"/>
<reference evidence="1 2" key="1">
    <citation type="submission" date="2023-01" db="EMBL/GenBank/DDBJ databases">
        <authorList>
            <person name="Kreplak J."/>
        </authorList>
    </citation>
    <scope>NUCLEOTIDE SEQUENCE [LARGE SCALE GENOMIC DNA]</scope>
</reference>
<sequence>MKKKKGWPDTTECAFGFFTDSSSTFQICFSNCCCYFSQPFAKGIDGELGDGRTAELIGCWTGRHRRRNCDGSGELRSTVEGRTRREKDGFYAVMKNQEAVNLIRHIEDPQEAAECLAKEALVRRSKGFDMQDSFEYPEKWF</sequence>
<dbReference type="AlphaFoldDB" id="A0AAV0Z9S5"/>
<dbReference type="EMBL" id="OX451735">
    <property type="protein sequence ID" value="CAI8594616.1"/>
    <property type="molecule type" value="Genomic_DNA"/>
</dbReference>
<gene>
    <name evidence="1" type="ORF">VFH_I150200</name>
</gene>
<accession>A0AAV0Z9S5</accession>
<keyword evidence="2" id="KW-1185">Reference proteome</keyword>
<evidence type="ECO:0000313" key="2">
    <source>
        <dbReference type="Proteomes" id="UP001157006"/>
    </source>
</evidence>
<protein>
    <submittedName>
        <fullName evidence="1">Uncharacterized protein</fullName>
    </submittedName>
</protein>
<dbReference type="InterPro" id="IPR036457">
    <property type="entry name" value="PPM-type-like_dom_sf"/>
</dbReference>